<gene>
    <name evidence="1" type="ORF">SPELUC_LOCUS17686</name>
</gene>
<name>A0ACA9RK00_9GLOM</name>
<dbReference type="Proteomes" id="UP000789366">
    <property type="component" value="Unassembled WGS sequence"/>
</dbReference>
<evidence type="ECO:0000313" key="1">
    <source>
        <dbReference type="EMBL" id="CAG8796653.1"/>
    </source>
</evidence>
<proteinExistence type="predicted"/>
<feature type="non-terminal residue" evidence="1">
    <location>
        <position position="1"/>
    </location>
</feature>
<accession>A0ACA9RK00</accession>
<keyword evidence="2" id="KW-1185">Reference proteome</keyword>
<comment type="caution">
    <text evidence="1">The sequence shown here is derived from an EMBL/GenBank/DDBJ whole genome shotgun (WGS) entry which is preliminary data.</text>
</comment>
<organism evidence="1 2">
    <name type="scientific">Cetraspora pellucida</name>
    <dbReference type="NCBI Taxonomy" id="1433469"/>
    <lineage>
        <taxon>Eukaryota</taxon>
        <taxon>Fungi</taxon>
        <taxon>Fungi incertae sedis</taxon>
        <taxon>Mucoromycota</taxon>
        <taxon>Glomeromycotina</taxon>
        <taxon>Glomeromycetes</taxon>
        <taxon>Diversisporales</taxon>
        <taxon>Gigasporaceae</taxon>
        <taxon>Cetraspora</taxon>
    </lineage>
</organism>
<evidence type="ECO:0000313" key="2">
    <source>
        <dbReference type="Proteomes" id="UP000789366"/>
    </source>
</evidence>
<sequence>YDKEIIKIEPKSDDDDIILDYSPSDIKSSKEKIFENIENLDERFS</sequence>
<dbReference type="EMBL" id="CAJVPW010074958">
    <property type="protein sequence ID" value="CAG8796653.1"/>
    <property type="molecule type" value="Genomic_DNA"/>
</dbReference>
<reference evidence="1" key="1">
    <citation type="submission" date="2021-06" db="EMBL/GenBank/DDBJ databases">
        <authorList>
            <person name="Kallberg Y."/>
            <person name="Tangrot J."/>
            <person name="Rosling A."/>
        </authorList>
    </citation>
    <scope>NUCLEOTIDE SEQUENCE</scope>
    <source>
        <strain evidence="1">28 12/20/2015</strain>
    </source>
</reference>
<protein>
    <submittedName>
        <fullName evidence="1">1755_t:CDS:1</fullName>
    </submittedName>
</protein>